<keyword evidence="2" id="KW-1185">Reference proteome</keyword>
<gene>
    <name evidence="1" type="ORF">MGU_09935</name>
</gene>
<comment type="caution">
    <text evidence="1">The sequence shown here is derived from an EMBL/GenBank/DDBJ whole genome shotgun (WGS) entry which is preliminary data.</text>
</comment>
<accession>A0A0B4GZ16</accession>
<reference evidence="1 2" key="1">
    <citation type="journal article" date="2014" name="Proc. Natl. Acad. Sci. U.S.A.">
        <title>Trajectory and genomic determinants of fungal-pathogen speciation and host adaptation.</title>
        <authorList>
            <person name="Hu X."/>
            <person name="Xiao G."/>
            <person name="Zheng P."/>
            <person name="Shang Y."/>
            <person name="Su Y."/>
            <person name="Zhang X."/>
            <person name="Liu X."/>
            <person name="Zhan S."/>
            <person name="St Leger R.J."/>
            <person name="Wang C."/>
        </authorList>
    </citation>
    <scope>NUCLEOTIDE SEQUENCE [LARGE SCALE GENOMIC DNA]</scope>
    <source>
        <strain evidence="1 2">ARSEF 977</strain>
    </source>
</reference>
<evidence type="ECO:0000313" key="1">
    <source>
        <dbReference type="EMBL" id="KID82766.1"/>
    </source>
</evidence>
<protein>
    <submittedName>
        <fullName evidence="1">Uncharacterized protein</fullName>
    </submittedName>
</protein>
<dbReference type="HOGENOM" id="CLU_040195_0_0_1"/>
<dbReference type="OrthoDB" id="5153524at2759"/>
<evidence type="ECO:0000313" key="2">
    <source>
        <dbReference type="Proteomes" id="UP000031192"/>
    </source>
</evidence>
<organism evidence="1 2">
    <name type="scientific">Metarhizium guizhouense (strain ARSEF 977)</name>
    <dbReference type="NCBI Taxonomy" id="1276136"/>
    <lineage>
        <taxon>Eukaryota</taxon>
        <taxon>Fungi</taxon>
        <taxon>Dikarya</taxon>
        <taxon>Ascomycota</taxon>
        <taxon>Pezizomycotina</taxon>
        <taxon>Sordariomycetes</taxon>
        <taxon>Hypocreomycetidae</taxon>
        <taxon>Hypocreales</taxon>
        <taxon>Clavicipitaceae</taxon>
        <taxon>Metarhizium</taxon>
    </lineage>
</organism>
<dbReference type="AlphaFoldDB" id="A0A0B4GZ16"/>
<dbReference type="EMBL" id="AZNH01000075">
    <property type="protein sequence ID" value="KID82766.1"/>
    <property type="molecule type" value="Genomic_DNA"/>
</dbReference>
<sequence length="517" mass="58798">MAAGFSPDKVLIYDHIFRREPVDGFIAYPPDVLDVHENFTSDLRSHMAAVVDVVWGAPVRERMKKTQRLEELQLWGQYQGVSVFLEWETSNSRLRRFVVFVCHPEAMIYADPTTLGKKQDLHLQVAAKLAKMHIPDKFYEEIYERGSHKFLSGAEHARRAALNEEAIIQLESIAYRSRSPTKIDRQRRNRIPYLERKKLRQYPGLCGYLDKTDEEEFVRFDEEIKALEHAGQQQQASSTPAFYIHPRIDSEFIGPRWLTVLASSLVGGNCGNTTAADAMQLCYALADGEFEHSGAVEWGDVPSTLRRWLQEQDGLKSDGVPIASVRDLLRVHGLIFKRPAIREEDLKASFMKIFVAVASRYYHLLAYAARDSSFDHLIIRGTEPLALKCSNCQSRLLDDPFPRFKKSDKNRYVAHHLKRGCGSEACQQVQKPGFAVPCNSQFTWAAPKTVVLERPPMKADWTDVLLRYAGMNPVFNKTMSHDGRLKRLRDMSPGNRAVKYAAGTIPLGVQSTQAYHG</sequence>
<dbReference type="Proteomes" id="UP000031192">
    <property type="component" value="Unassembled WGS sequence"/>
</dbReference>
<proteinExistence type="predicted"/>
<name>A0A0B4GZ16_METGA</name>